<reference evidence="2" key="1">
    <citation type="submission" date="2013-09" db="EMBL/GenBank/DDBJ databases">
        <title>Corchorus olitorius genome sequencing.</title>
        <authorList>
            <person name="Alam M."/>
            <person name="Haque M.S."/>
            <person name="Islam M.S."/>
            <person name="Emdad E.M."/>
            <person name="Islam M.M."/>
            <person name="Ahmed B."/>
            <person name="Halim A."/>
            <person name="Hossen Q.M.M."/>
            <person name="Hossain M.Z."/>
            <person name="Ahmed R."/>
            <person name="Khan M.M."/>
            <person name="Islam R."/>
            <person name="Rashid M.M."/>
            <person name="Khan S.A."/>
            <person name="Rahman M.S."/>
            <person name="Alam M."/>
            <person name="Yahiya A.S."/>
            <person name="Khan M.S."/>
            <person name="Azam M.S."/>
            <person name="Haque T."/>
            <person name="Lashkar M.Z.H."/>
            <person name="Akhand A.I."/>
            <person name="Morshed G."/>
            <person name="Roy S."/>
            <person name="Uddin K.S."/>
            <person name="Rabeya T."/>
            <person name="Hossain A.S."/>
            <person name="Chowdhury A."/>
            <person name="Snigdha A.R."/>
            <person name="Mortoza M.S."/>
            <person name="Matin S.A."/>
            <person name="Hoque S.M.E."/>
            <person name="Islam M.K."/>
            <person name="Roy D.K."/>
            <person name="Haider R."/>
            <person name="Moosa M.M."/>
            <person name="Elias S.M."/>
            <person name="Hasan A.M."/>
            <person name="Jahan S."/>
            <person name="Shafiuddin M."/>
            <person name="Mahmood N."/>
            <person name="Shommy N.S."/>
        </authorList>
    </citation>
    <scope>NUCLEOTIDE SEQUENCE [LARGE SCALE GENOMIC DNA]</scope>
    <source>
        <strain evidence="2">cv. O-4</strain>
    </source>
</reference>
<dbReference type="EMBL" id="AWUE01016360">
    <property type="protein sequence ID" value="OMO92471.1"/>
    <property type="molecule type" value="Genomic_DNA"/>
</dbReference>
<accession>A0A1R3JCC3</accession>
<evidence type="ECO:0000313" key="1">
    <source>
        <dbReference type="EMBL" id="OMO92471.1"/>
    </source>
</evidence>
<evidence type="ECO:0000313" key="2">
    <source>
        <dbReference type="Proteomes" id="UP000187203"/>
    </source>
</evidence>
<organism evidence="1 2">
    <name type="scientific">Corchorus olitorius</name>
    <dbReference type="NCBI Taxonomy" id="93759"/>
    <lineage>
        <taxon>Eukaryota</taxon>
        <taxon>Viridiplantae</taxon>
        <taxon>Streptophyta</taxon>
        <taxon>Embryophyta</taxon>
        <taxon>Tracheophyta</taxon>
        <taxon>Spermatophyta</taxon>
        <taxon>Magnoliopsida</taxon>
        <taxon>eudicotyledons</taxon>
        <taxon>Gunneridae</taxon>
        <taxon>Pentapetalae</taxon>
        <taxon>rosids</taxon>
        <taxon>malvids</taxon>
        <taxon>Malvales</taxon>
        <taxon>Malvaceae</taxon>
        <taxon>Grewioideae</taxon>
        <taxon>Apeibeae</taxon>
        <taxon>Corchorus</taxon>
    </lineage>
</organism>
<dbReference type="AlphaFoldDB" id="A0A1R3JCC3"/>
<comment type="caution">
    <text evidence="1">The sequence shown here is derived from an EMBL/GenBank/DDBJ whole genome shotgun (WGS) entry which is preliminary data.</text>
</comment>
<protein>
    <submittedName>
        <fullName evidence="1">Uncharacterized protein</fullName>
    </submittedName>
</protein>
<gene>
    <name evidence="1" type="ORF">COLO4_17564</name>
</gene>
<dbReference type="OrthoDB" id="1831646at2759"/>
<keyword evidence="2" id="KW-1185">Reference proteome</keyword>
<dbReference type="Proteomes" id="UP000187203">
    <property type="component" value="Unassembled WGS sequence"/>
</dbReference>
<name>A0A1R3JCC3_9ROSI</name>
<proteinExistence type="predicted"/>
<sequence>MEMRDQVKPGVTKIEVSKVEPLEIFKEEKGAIGIKSAFKLTATEIKANHTTGLAMASDTFPGTAVCSLVPGFCPGMR</sequence>